<gene>
    <name evidence="10" type="ORF">B4U79_04386</name>
</gene>
<feature type="compositionally biased region" description="Polar residues" evidence="8">
    <location>
        <begin position="232"/>
        <end position="259"/>
    </location>
</feature>
<dbReference type="OrthoDB" id="2789670at2759"/>
<dbReference type="AlphaFoldDB" id="A0A443QWN7"/>
<evidence type="ECO:0000256" key="7">
    <source>
        <dbReference type="ARBA" id="ARBA00023033"/>
    </source>
</evidence>
<dbReference type="STRING" id="1965070.A0A443QWN7"/>
<dbReference type="Pfam" id="PF00067">
    <property type="entry name" value="p450"/>
    <property type="match status" value="1"/>
</dbReference>
<evidence type="ECO:0000313" key="11">
    <source>
        <dbReference type="Proteomes" id="UP000285301"/>
    </source>
</evidence>
<dbReference type="PANTHER" id="PTHR24302">
    <property type="entry name" value="CYTOCHROME P450 FAMILY 3"/>
    <property type="match status" value="1"/>
</dbReference>
<keyword evidence="11" id="KW-1185">Reference proteome</keyword>
<dbReference type="EMBL" id="NCKU01003477">
    <property type="protein sequence ID" value="RWS07442.1"/>
    <property type="molecule type" value="Genomic_DNA"/>
</dbReference>
<dbReference type="SUPFAM" id="SSF48264">
    <property type="entry name" value="Cytochrome P450"/>
    <property type="match status" value="1"/>
</dbReference>
<dbReference type="GO" id="GO:0005506">
    <property type="term" value="F:iron ion binding"/>
    <property type="evidence" value="ECO:0007669"/>
    <property type="project" value="InterPro"/>
</dbReference>
<dbReference type="InterPro" id="IPR012340">
    <property type="entry name" value="NA-bd_OB-fold"/>
</dbReference>
<comment type="similarity">
    <text evidence="2">Belongs to the cytochrome P450 family.</text>
</comment>
<protein>
    <submittedName>
        <fullName evidence="10">Cytochrome P450 3A13-like protein</fullName>
    </submittedName>
</protein>
<evidence type="ECO:0000256" key="8">
    <source>
        <dbReference type="SAM" id="MobiDB-lite"/>
    </source>
</evidence>
<proteinExistence type="inferred from homology"/>
<dbReference type="GO" id="GO:0020037">
    <property type="term" value="F:heme binding"/>
    <property type="evidence" value="ECO:0007669"/>
    <property type="project" value="InterPro"/>
</dbReference>
<reference evidence="10 11" key="1">
    <citation type="journal article" date="2018" name="Gigascience">
        <title>Genomes of trombidid mites reveal novel predicted allergens and laterally-transferred genes associated with secondary metabolism.</title>
        <authorList>
            <person name="Dong X."/>
            <person name="Chaisiri K."/>
            <person name="Xia D."/>
            <person name="Armstrong S.D."/>
            <person name="Fang Y."/>
            <person name="Donnelly M.J."/>
            <person name="Kadowaki T."/>
            <person name="McGarry J.W."/>
            <person name="Darby A.C."/>
            <person name="Makepeace B.L."/>
        </authorList>
    </citation>
    <scope>NUCLEOTIDE SEQUENCE [LARGE SCALE GENOMIC DNA]</scope>
    <source>
        <strain evidence="10">UoL-WK</strain>
    </source>
</reference>
<dbReference type="Proteomes" id="UP000285301">
    <property type="component" value="Unassembled WGS sequence"/>
</dbReference>
<evidence type="ECO:0000256" key="6">
    <source>
        <dbReference type="ARBA" id="ARBA00023004"/>
    </source>
</evidence>
<dbReference type="PANTHER" id="PTHR24302:SF15">
    <property type="entry name" value="FATTY-ACID PEROXYGENASE"/>
    <property type="match status" value="1"/>
</dbReference>
<keyword evidence="5" id="KW-0560">Oxidoreductase</keyword>
<dbReference type="InterPro" id="IPR032501">
    <property type="entry name" value="Prot_ATP_ID_OB_2nd"/>
</dbReference>
<evidence type="ECO:0000313" key="10">
    <source>
        <dbReference type="EMBL" id="RWS07442.1"/>
    </source>
</evidence>
<accession>A0A443QWN7</accession>
<dbReference type="InterPro" id="IPR001128">
    <property type="entry name" value="Cyt_P450"/>
</dbReference>
<evidence type="ECO:0000256" key="4">
    <source>
        <dbReference type="ARBA" id="ARBA00022723"/>
    </source>
</evidence>
<feature type="domain" description="Proteasomal ATPase second OB" evidence="9">
    <location>
        <begin position="336"/>
        <end position="391"/>
    </location>
</feature>
<keyword evidence="3" id="KW-0349">Heme</keyword>
<organism evidence="10 11">
    <name type="scientific">Dinothrombium tinctorium</name>
    <dbReference type="NCBI Taxonomy" id="1965070"/>
    <lineage>
        <taxon>Eukaryota</taxon>
        <taxon>Metazoa</taxon>
        <taxon>Ecdysozoa</taxon>
        <taxon>Arthropoda</taxon>
        <taxon>Chelicerata</taxon>
        <taxon>Arachnida</taxon>
        <taxon>Acari</taxon>
        <taxon>Acariformes</taxon>
        <taxon>Trombidiformes</taxon>
        <taxon>Prostigmata</taxon>
        <taxon>Anystina</taxon>
        <taxon>Parasitengona</taxon>
        <taxon>Trombidioidea</taxon>
        <taxon>Trombidiidae</taxon>
        <taxon>Dinothrombium</taxon>
    </lineage>
</organism>
<evidence type="ECO:0000259" key="9">
    <source>
        <dbReference type="Pfam" id="PF16450"/>
    </source>
</evidence>
<feature type="non-terminal residue" evidence="10">
    <location>
        <position position="415"/>
    </location>
</feature>
<dbReference type="Gene3D" id="2.40.50.140">
    <property type="entry name" value="Nucleic acid-binding proteins"/>
    <property type="match status" value="1"/>
</dbReference>
<comment type="caution">
    <text evidence="10">The sequence shown here is derived from an EMBL/GenBank/DDBJ whole genome shotgun (WGS) entry which is preliminary data.</text>
</comment>
<dbReference type="GO" id="GO:0008395">
    <property type="term" value="F:steroid hydroxylase activity"/>
    <property type="evidence" value="ECO:0007669"/>
    <property type="project" value="TreeGrafter"/>
</dbReference>
<dbReference type="InterPro" id="IPR002402">
    <property type="entry name" value="Cyt_P450_E_grp-II"/>
</dbReference>
<dbReference type="Pfam" id="PF16450">
    <property type="entry name" value="Prot_ATP_ID_OB_C"/>
    <property type="match status" value="1"/>
</dbReference>
<dbReference type="GO" id="GO:0016705">
    <property type="term" value="F:oxidoreductase activity, acting on paired donors, with incorporation or reduction of molecular oxygen"/>
    <property type="evidence" value="ECO:0007669"/>
    <property type="project" value="InterPro"/>
</dbReference>
<dbReference type="InterPro" id="IPR036396">
    <property type="entry name" value="Cyt_P450_sf"/>
</dbReference>
<keyword evidence="7" id="KW-0503">Monooxygenase</keyword>
<evidence type="ECO:0000256" key="1">
    <source>
        <dbReference type="ARBA" id="ARBA00001971"/>
    </source>
</evidence>
<dbReference type="InterPro" id="IPR050705">
    <property type="entry name" value="Cytochrome_P450_3A"/>
</dbReference>
<evidence type="ECO:0000256" key="5">
    <source>
        <dbReference type="ARBA" id="ARBA00023002"/>
    </source>
</evidence>
<evidence type="ECO:0000256" key="2">
    <source>
        <dbReference type="ARBA" id="ARBA00010617"/>
    </source>
</evidence>
<evidence type="ECO:0000256" key="3">
    <source>
        <dbReference type="ARBA" id="ARBA00022617"/>
    </source>
</evidence>
<comment type="cofactor">
    <cofactor evidence="1">
        <name>heme</name>
        <dbReference type="ChEBI" id="CHEBI:30413"/>
    </cofactor>
</comment>
<feature type="region of interest" description="Disordered" evidence="8">
    <location>
        <begin position="222"/>
        <end position="271"/>
    </location>
</feature>
<name>A0A443QWN7_9ACAR</name>
<dbReference type="Gene3D" id="1.10.630.10">
    <property type="entry name" value="Cytochrome P450"/>
    <property type="match status" value="1"/>
</dbReference>
<dbReference type="PRINTS" id="PR00464">
    <property type="entry name" value="EP450II"/>
</dbReference>
<keyword evidence="4" id="KW-0479">Metal-binding</keyword>
<sequence length="415" mass="47961">MSPFYDQHLNFSSDKILYITRNFGFWSKLGIKGPKPYPIVGNTLDSINRQLHETDEENYRKFGKVYGIFLFNKPALFINDPVIIKKIYVKEFFKFVNRLNTGISDGVTENMMIHAQNDKWKKLRTKVSPTFSSGKMKKMFPIIEECVEEIIKKLDEFVISGESFEANKIFGFYALDIIARIAFATKIHDERSQDNFFVKKGPNTPSSLKIANQMGLMGTNEAFVKDSKQKRSGTNQRRNSNTDSNKQSKQANRGSNGQQQRRKKKESNQEYSIIKIPDITPRIKCKVRLSKLKREEDWLLLEEEFLRTIHSDRNVSLEEDRENMYIEEVRGTPMMVATLQELMGERHAIISVGPNEVEYYVTIRSIVDRDALELNSKVLVNSHNFAIVGVLKDDCNPLLTAMRVDKAPQETFEDI</sequence>
<keyword evidence="6" id="KW-0408">Iron</keyword>